<sequence>MEQVTQIALALPVRDGRVLAGRRLGDPPFEGCWEFPGGKIRSGESPADAALRELLEETGISASGPELLCVFPQQYADRSLELHCFLFQTWTGAVADDPARNWTWFTLAELNRLNMPRANRRILKELAAGNDGE</sequence>
<evidence type="ECO:0000256" key="13">
    <source>
        <dbReference type="ARBA" id="ARBA00040794"/>
    </source>
</evidence>
<dbReference type="InterPro" id="IPR020084">
    <property type="entry name" value="NUDIX_hydrolase_CS"/>
</dbReference>
<evidence type="ECO:0000259" key="18">
    <source>
        <dbReference type="PROSITE" id="PS51462"/>
    </source>
</evidence>
<dbReference type="GO" id="GO:0008413">
    <property type="term" value="F:8-oxo-7,8-dihydroguanosine triphosphate pyrophosphatase activity"/>
    <property type="evidence" value="ECO:0007669"/>
    <property type="project" value="TreeGrafter"/>
</dbReference>
<dbReference type="PRINTS" id="PR00502">
    <property type="entry name" value="NUDIXFAMILY"/>
</dbReference>
<reference evidence="19 20" key="1">
    <citation type="submission" date="2020-08" db="EMBL/GenBank/DDBJ databases">
        <title>Acidobacteriota in marine sediments use diverse sulfur dissimilation pathways.</title>
        <authorList>
            <person name="Wasmund K."/>
        </authorList>
    </citation>
    <scope>NUCLEOTIDE SEQUENCE [LARGE SCALE GENOMIC DNA]</scope>
    <source>
        <strain evidence="19">MAG AM4</strain>
    </source>
</reference>
<comment type="catalytic activity">
    <reaction evidence="11">
        <text>8-oxo-GTP + H2O = 8-oxo-GMP + diphosphate + H(+)</text>
        <dbReference type="Rhea" id="RHEA:67616"/>
        <dbReference type="ChEBI" id="CHEBI:15377"/>
        <dbReference type="ChEBI" id="CHEBI:15378"/>
        <dbReference type="ChEBI" id="CHEBI:33019"/>
        <dbReference type="ChEBI" id="CHEBI:143553"/>
        <dbReference type="ChEBI" id="CHEBI:145694"/>
    </reaction>
</comment>
<dbReference type="Proteomes" id="UP000648239">
    <property type="component" value="Unassembled WGS sequence"/>
</dbReference>
<dbReference type="SUPFAM" id="SSF55811">
    <property type="entry name" value="Nudix"/>
    <property type="match status" value="1"/>
</dbReference>
<keyword evidence="9" id="KW-0234">DNA repair</keyword>
<dbReference type="GO" id="GO:0006281">
    <property type="term" value="P:DNA repair"/>
    <property type="evidence" value="ECO:0007669"/>
    <property type="project" value="UniProtKB-KW"/>
</dbReference>
<dbReference type="InterPro" id="IPR000086">
    <property type="entry name" value="NUDIX_hydrolase_dom"/>
</dbReference>
<evidence type="ECO:0000256" key="10">
    <source>
        <dbReference type="ARBA" id="ARBA00035861"/>
    </source>
</evidence>
<evidence type="ECO:0000256" key="11">
    <source>
        <dbReference type="ARBA" id="ARBA00036904"/>
    </source>
</evidence>
<keyword evidence="8" id="KW-0460">Magnesium</keyword>
<gene>
    <name evidence="19" type="ORF">IFK94_06195</name>
</gene>
<keyword evidence="6" id="KW-0227">DNA damage</keyword>
<evidence type="ECO:0000256" key="2">
    <source>
        <dbReference type="ARBA" id="ARBA00005582"/>
    </source>
</evidence>
<evidence type="ECO:0000256" key="6">
    <source>
        <dbReference type="ARBA" id="ARBA00022763"/>
    </source>
</evidence>
<keyword evidence="4" id="KW-0235">DNA replication</keyword>
<keyword evidence="5" id="KW-0479">Metal-binding</keyword>
<dbReference type="Pfam" id="PF00293">
    <property type="entry name" value="NUDIX"/>
    <property type="match status" value="1"/>
</dbReference>
<dbReference type="GO" id="GO:0046872">
    <property type="term" value="F:metal ion binding"/>
    <property type="evidence" value="ECO:0007669"/>
    <property type="project" value="UniProtKB-KW"/>
</dbReference>
<evidence type="ECO:0000313" key="19">
    <source>
        <dbReference type="EMBL" id="MBD3867695.1"/>
    </source>
</evidence>
<dbReference type="Gene3D" id="3.90.79.10">
    <property type="entry name" value="Nucleoside Triphosphate Pyrophosphohydrolase"/>
    <property type="match status" value="1"/>
</dbReference>
<comment type="cofactor">
    <cofactor evidence="1">
        <name>Mg(2+)</name>
        <dbReference type="ChEBI" id="CHEBI:18420"/>
    </cofactor>
</comment>
<dbReference type="EC" id="3.6.1.55" evidence="12"/>
<dbReference type="InterPro" id="IPR015797">
    <property type="entry name" value="NUDIX_hydrolase-like_dom_sf"/>
</dbReference>
<evidence type="ECO:0000256" key="1">
    <source>
        <dbReference type="ARBA" id="ARBA00001946"/>
    </source>
</evidence>
<dbReference type="InterPro" id="IPR020476">
    <property type="entry name" value="Nudix_hydrolase"/>
</dbReference>
<dbReference type="InterPro" id="IPR047127">
    <property type="entry name" value="MutT-like"/>
</dbReference>
<comment type="similarity">
    <text evidence="2 17">Belongs to the Nudix hydrolase family.</text>
</comment>
<keyword evidence="7 17" id="KW-0378">Hydrolase</keyword>
<evidence type="ECO:0000256" key="3">
    <source>
        <dbReference type="ARBA" id="ARBA00022457"/>
    </source>
</evidence>
<feature type="domain" description="Nudix hydrolase" evidence="18">
    <location>
        <begin position="1"/>
        <end position="128"/>
    </location>
</feature>
<dbReference type="PROSITE" id="PS51462">
    <property type="entry name" value="NUDIX"/>
    <property type="match status" value="1"/>
</dbReference>
<evidence type="ECO:0000256" key="16">
    <source>
        <dbReference type="ARBA" id="ARBA00042798"/>
    </source>
</evidence>
<evidence type="ECO:0000256" key="5">
    <source>
        <dbReference type="ARBA" id="ARBA00022723"/>
    </source>
</evidence>
<evidence type="ECO:0000256" key="7">
    <source>
        <dbReference type="ARBA" id="ARBA00022801"/>
    </source>
</evidence>
<proteinExistence type="inferred from homology"/>
<dbReference type="PROSITE" id="PS00893">
    <property type="entry name" value="NUDIX_BOX"/>
    <property type="match status" value="1"/>
</dbReference>
<dbReference type="GO" id="GO:0044716">
    <property type="term" value="F:8-oxo-GDP phosphatase activity"/>
    <property type="evidence" value="ECO:0007669"/>
    <property type="project" value="TreeGrafter"/>
</dbReference>
<evidence type="ECO:0000256" key="17">
    <source>
        <dbReference type="RuleBase" id="RU003476"/>
    </source>
</evidence>
<evidence type="ECO:0000256" key="9">
    <source>
        <dbReference type="ARBA" id="ARBA00023204"/>
    </source>
</evidence>
<accession>A0A8J7C1J7</accession>
<comment type="catalytic activity">
    <reaction evidence="10">
        <text>8-oxo-dGTP + H2O = 8-oxo-dGMP + diphosphate + H(+)</text>
        <dbReference type="Rhea" id="RHEA:31575"/>
        <dbReference type="ChEBI" id="CHEBI:15377"/>
        <dbReference type="ChEBI" id="CHEBI:15378"/>
        <dbReference type="ChEBI" id="CHEBI:33019"/>
        <dbReference type="ChEBI" id="CHEBI:63224"/>
        <dbReference type="ChEBI" id="CHEBI:77896"/>
        <dbReference type="EC" id="3.6.1.55"/>
    </reaction>
</comment>
<organism evidence="19 20">
    <name type="scientific">Candidatus Polarisedimenticola svalbardensis</name>
    <dbReference type="NCBI Taxonomy" id="2886004"/>
    <lineage>
        <taxon>Bacteria</taxon>
        <taxon>Pseudomonadati</taxon>
        <taxon>Acidobacteriota</taxon>
        <taxon>Candidatus Polarisedimenticolia</taxon>
        <taxon>Candidatus Polarisedimenticolales</taxon>
        <taxon>Candidatus Polarisedimenticolaceae</taxon>
        <taxon>Candidatus Polarisedimenticola</taxon>
    </lineage>
</organism>
<evidence type="ECO:0000256" key="12">
    <source>
        <dbReference type="ARBA" id="ARBA00038905"/>
    </source>
</evidence>
<evidence type="ECO:0000256" key="14">
    <source>
        <dbReference type="ARBA" id="ARBA00041592"/>
    </source>
</evidence>
<protein>
    <recommendedName>
        <fullName evidence="13">8-oxo-dGTP diphosphatase</fullName>
        <ecNumber evidence="12">3.6.1.55</ecNumber>
    </recommendedName>
    <alternativeName>
        <fullName evidence="16">7,8-dihydro-8-oxoguanine-triphosphatase</fullName>
    </alternativeName>
    <alternativeName>
        <fullName evidence="15">Mutator protein MutT</fullName>
    </alternativeName>
    <alternativeName>
        <fullName evidence="14">dGTP pyrophosphohydrolase</fullName>
    </alternativeName>
</protein>
<evidence type="ECO:0000256" key="4">
    <source>
        <dbReference type="ARBA" id="ARBA00022705"/>
    </source>
</evidence>
<evidence type="ECO:0000256" key="15">
    <source>
        <dbReference type="ARBA" id="ARBA00041979"/>
    </source>
</evidence>
<evidence type="ECO:0000256" key="8">
    <source>
        <dbReference type="ARBA" id="ARBA00022842"/>
    </source>
</evidence>
<dbReference type="PANTHER" id="PTHR47707:SF1">
    <property type="entry name" value="NUDIX HYDROLASE FAMILY PROTEIN"/>
    <property type="match status" value="1"/>
</dbReference>
<dbReference type="PANTHER" id="PTHR47707">
    <property type="entry name" value="8-OXO-DGTP DIPHOSPHATASE"/>
    <property type="match status" value="1"/>
</dbReference>
<evidence type="ECO:0000313" key="20">
    <source>
        <dbReference type="Proteomes" id="UP000648239"/>
    </source>
</evidence>
<keyword evidence="3" id="KW-0515">Mutator protein</keyword>
<dbReference type="GO" id="GO:0006260">
    <property type="term" value="P:DNA replication"/>
    <property type="evidence" value="ECO:0007669"/>
    <property type="project" value="UniProtKB-KW"/>
</dbReference>
<comment type="caution">
    <text evidence="19">The sequence shown here is derived from an EMBL/GenBank/DDBJ whole genome shotgun (WGS) entry which is preliminary data.</text>
</comment>
<dbReference type="AlphaFoldDB" id="A0A8J7C1J7"/>
<name>A0A8J7C1J7_9BACT</name>
<dbReference type="GO" id="GO:0044715">
    <property type="term" value="F:8-oxo-dGDP phosphatase activity"/>
    <property type="evidence" value="ECO:0007669"/>
    <property type="project" value="TreeGrafter"/>
</dbReference>
<dbReference type="GO" id="GO:0035539">
    <property type="term" value="F:8-oxo-7,8-dihydrodeoxyguanosine triphosphate pyrophosphatase activity"/>
    <property type="evidence" value="ECO:0007669"/>
    <property type="project" value="UniProtKB-EC"/>
</dbReference>
<dbReference type="EMBL" id="JACXWD010000014">
    <property type="protein sequence ID" value="MBD3867695.1"/>
    <property type="molecule type" value="Genomic_DNA"/>
</dbReference>